<feature type="transmembrane region" description="Helical" evidence="1">
    <location>
        <begin position="140"/>
        <end position="157"/>
    </location>
</feature>
<protein>
    <submittedName>
        <fullName evidence="3">Glycosyltransferase family 39 protein</fullName>
        <ecNumber evidence="3">2.4.-.-</ecNumber>
    </submittedName>
</protein>
<keyword evidence="1" id="KW-0812">Transmembrane</keyword>
<sequence>MEQIVLTHRKSVGARHAVDPYTIAFLIFTSLFWSVVWLMMPPSLYTLDELILIGGLVGLSDGHLLSVPNGKELFDSPDLSLIMLRDGPQGYAQQYPSGYSFIAYPFWLLGGIKGLFALNLLSALGIVFTTYGIAKHLTDVVTARLAIILLVGCTFLVDYSSAVWPHALATLFAVLAIFATVRAQASEEHLRTACAWALAAGLSVGVGINIRLDALLVVPGLAIWIAFFARRPLLLLSCAMIGLFPGVFTSALLNHEKFGTWNPLSYGVSNAGGGATVGTYLPLSLVILASFAVVLLWRHVPKNFRKGLILLLAGLSVAGVVLSPELGKIPKAILRGLYYLGFDLAAHPEVNVRPGVVSAGEARAYFWGVYKQSLAQNMPWLGILPLCVLWRTDVHGTRTLLLLTVVGASLPFLYKNWHGGLSNNLRYFLVTLPAFSILGALSIRSLFSLRPARIGLISIALIAASVLFASYAFSGKQETLGLVMQPLPAVWFGFLLTVTILALCLRTQLLLSATWVLLVPALAMALVSCNFFQLTNSAVRRATAAQVAKVLDPPMNDTIFLSGWITGLSSAFEKKRVLLSHPQLGAKADFDFLSTAMEKNWRVISSDPEVIGHLSLKHPGLAVREVGRVSEALIFWEMEIP</sequence>
<dbReference type="Proteomes" id="UP001597135">
    <property type="component" value="Unassembled WGS sequence"/>
</dbReference>
<keyword evidence="4" id="KW-1185">Reference proteome</keyword>
<feature type="transmembrane region" description="Helical" evidence="1">
    <location>
        <begin position="426"/>
        <end position="447"/>
    </location>
</feature>
<feature type="transmembrane region" description="Helical" evidence="1">
    <location>
        <begin position="509"/>
        <end position="532"/>
    </location>
</feature>
<comment type="caution">
    <text evidence="3">The sequence shown here is derived from an EMBL/GenBank/DDBJ whole genome shotgun (WGS) entry which is preliminary data.</text>
</comment>
<reference evidence="4" key="1">
    <citation type="journal article" date="2019" name="Int. J. Syst. Evol. Microbiol.">
        <title>The Global Catalogue of Microorganisms (GCM) 10K type strain sequencing project: providing services to taxonomists for standard genome sequencing and annotation.</title>
        <authorList>
            <consortium name="The Broad Institute Genomics Platform"/>
            <consortium name="The Broad Institute Genome Sequencing Center for Infectious Disease"/>
            <person name="Wu L."/>
            <person name="Ma J."/>
        </authorList>
    </citation>
    <scope>NUCLEOTIDE SEQUENCE [LARGE SCALE GENOMIC DNA]</scope>
    <source>
        <strain evidence="4">CCUG 62953</strain>
    </source>
</reference>
<keyword evidence="1" id="KW-1133">Transmembrane helix</keyword>
<feature type="transmembrane region" description="Helical" evidence="1">
    <location>
        <begin position="190"/>
        <end position="208"/>
    </location>
</feature>
<feature type="transmembrane region" description="Helical" evidence="1">
    <location>
        <begin position="453"/>
        <end position="473"/>
    </location>
</feature>
<dbReference type="EMBL" id="JBHTMU010000035">
    <property type="protein sequence ID" value="MFD1343973.1"/>
    <property type="molecule type" value="Genomic_DNA"/>
</dbReference>
<dbReference type="EC" id="2.4.-.-" evidence="3"/>
<dbReference type="Pfam" id="PF13231">
    <property type="entry name" value="PMT_2"/>
    <property type="match status" value="1"/>
</dbReference>
<feature type="transmembrane region" description="Helical" evidence="1">
    <location>
        <begin position="395"/>
        <end position="414"/>
    </location>
</feature>
<keyword evidence="3" id="KW-0808">Transferase</keyword>
<accession>A0ABW3ZM11</accession>
<gene>
    <name evidence="3" type="ORF">ACFQ4E_16205</name>
</gene>
<feature type="transmembrane region" description="Helical" evidence="1">
    <location>
        <begin position="234"/>
        <end position="253"/>
    </location>
</feature>
<dbReference type="GO" id="GO:0016757">
    <property type="term" value="F:glycosyltransferase activity"/>
    <property type="evidence" value="ECO:0007669"/>
    <property type="project" value="UniProtKB-KW"/>
</dbReference>
<organism evidence="3 4">
    <name type="scientific">Litorisediminicola beolgyonensis</name>
    <dbReference type="NCBI Taxonomy" id="1173614"/>
    <lineage>
        <taxon>Bacteria</taxon>
        <taxon>Pseudomonadati</taxon>
        <taxon>Pseudomonadota</taxon>
        <taxon>Alphaproteobacteria</taxon>
        <taxon>Rhodobacterales</taxon>
        <taxon>Paracoccaceae</taxon>
        <taxon>Litorisediminicola</taxon>
    </lineage>
</organism>
<feature type="transmembrane region" description="Helical" evidence="1">
    <location>
        <begin position="21"/>
        <end position="40"/>
    </location>
</feature>
<evidence type="ECO:0000259" key="2">
    <source>
        <dbReference type="Pfam" id="PF13231"/>
    </source>
</evidence>
<dbReference type="InterPro" id="IPR038731">
    <property type="entry name" value="RgtA/B/C-like"/>
</dbReference>
<evidence type="ECO:0000313" key="4">
    <source>
        <dbReference type="Proteomes" id="UP001597135"/>
    </source>
</evidence>
<dbReference type="RefSeq" id="WP_386805378.1">
    <property type="nucleotide sequence ID" value="NZ_JBHTMU010000035.1"/>
</dbReference>
<feature type="transmembrane region" description="Helical" evidence="1">
    <location>
        <begin position="480"/>
        <end position="503"/>
    </location>
</feature>
<feature type="transmembrane region" description="Helical" evidence="1">
    <location>
        <begin position="214"/>
        <end position="229"/>
    </location>
</feature>
<feature type="transmembrane region" description="Helical" evidence="1">
    <location>
        <begin position="163"/>
        <end position="183"/>
    </location>
</feature>
<keyword evidence="3" id="KW-0328">Glycosyltransferase</keyword>
<evidence type="ECO:0000313" key="3">
    <source>
        <dbReference type="EMBL" id="MFD1343973.1"/>
    </source>
</evidence>
<feature type="transmembrane region" description="Helical" evidence="1">
    <location>
        <begin position="106"/>
        <end position="128"/>
    </location>
</feature>
<evidence type="ECO:0000256" key="1">
    <source>
        <dbReference type="SAM" id="Phobius"/>
    </source>
</evidence>
<name>A0ABW3ZM11_9RHOB</name>
<feature type="domain" description="Glycosyltransferase RgtA/B/C/D-like" evidence="2">
    <location>
        <begin position="119"/>
        <end position="240"/>
    </location>
</feature>
<proteinExistence type="predicted"/>
<keyword evidence="1" id="KW-0472">Membrane</keyword>
<feature type="transmembrane region" description="Helical" evidence="1">
    <location>
        <begin position="273"/>
        <end position="296"/>
    </location>
</feature>